<protein>
    <submittedName>
        <fullName evidence="2">Uncharacterized protein</fullName>
    </submittedName>
</protein>
<dbReference type="RefSeq" id="WP_059078011.1">
    <property type="nucleotide sequence ID" value="NZ_BCMM01000001.1"/>
</dbReference>
<feature type="transmembrane region" description="Helical" evidence="1">
    <location>
        <begin position="6"/>
        <end position="27"/>
    </location>
</feature>
<evidence type="ECO:0000313" key="2">
    <source>
        <dbReference type="EMBL" id="GAQ59824.1"/>
    </source>
</evidence>
<feature type="transmembrane region" description="Helical" evidence="1">
    <location>
        <begin position="39"/>
        <end position="61"/>
    </location>
</feature>
<evidence type="ECO:0000256" key="1">
    <source>
        <dbReference type="SAM" id="Phobius"/>
    </source>
</evidence>
<keyword evidence="1" id="KW-0812">Transmembrane</keyword>
<reference evidence="2 3" key="2">
    <citation type="journal article" date="2016" name="Genome Announc.">
        <title>Draft Genome Sequences of Streptomyces scabiei S58, Streptomyces turgidiscabies T45, and Streptomyces acidiscabies a10, the Pathogens of Potato Common Scab, Isolated in Japan.</title>
        <authorList>
            <person name="Tomihama T."/>
            <person name="Nishi Y."/>
            <person name="Sakai M."/>
            <person name="Ikenaga M."/>
            <person name="Okubo T."/>
            <person name="Ikeda S."/>
        </authorList>
    </citation>
    <scope>NUCLEOTIDE SEQUENCE [LARGE SCALE GENOMIC DNA]</scope>
    <source>
        <strain evidence="2 3">S58</strain>
    </source>
</reference>
<sequence length="81" mass="8544">MGGVDWASFVVQLVFLGLPVAWMALMLVLGWSENGWGGLVVRVVCALCMVAAVTSLAWHLASRGGECRRDPSSSACVPVVP</sequence>
<dbReference type="Proteomes" id="UP000067448">
    <property type="component" value="Unassembled WGS sequence"/>
</dbReference>
<reference evidence="3" key="3">
    <citation type="submission" date="2016-02" db="EMBL/GenBank/DDBJ databases">
        <title>Draft genome of pathogenic Streptomyces sp. in Japan.</title>
        <authorList>
            <person name="Tomihama T."/>
            <person name="Ikenaga M."/>
            <person name="Sakai M."/>
            <person name="Okubo T."/>
            <person name="Ikeda S."/>
        </authorList>
    </citation>
    <scope>NUCLEOTIDE SEQUENCE [LARGE SCALE GENOMIC DNA]</scope>
    <source>
        <strain evidence="3">S58</strain>
    </source>
</reference>
<dbReference type="EMBL" id="BCMM01000001">
    <property type="protein sequence ID" value="GAQ59824.1"/>
    <property type="molecule type" value="Genomic_DNA"/>
</dbReference>
<proteinExistence type="predicted"/>
<gene>
    <name evidence="2" type="ORF">SsS58_00162</name>
</gene>
<dbReference type="AlphaFoldDB" id="A0A100JHV1"/>
<name>A0A100JHV1_STRSC</name>
<reference evidence="3" key="1">
    <citation type="submission" date="2015-11" db="EMBL/GenBank/DDBJ databases">
        <authorList>
            <consortium name="Cross-ministerial Strategic Innovation Promotion Program (SIP) consortium"/>
            <person name="Tomihama T."/>
            <person name="Ikenaga M."/>
            <person name="Sakai M."/>
            <person name="Okubo T."/>
            <person name="Ikeda S."/>
        </authorList>
    </citation>
    <scope>NUCLEOTIDE SEQUENCE [LARGE SCALE GENOMIC DNA]</scope>
    <source>
        <strain evidence="3">S58</strain>
    </source>
</reference>
<evidence type="ECO:0000313" key="3">
    <source>
        <dbReference type="Proteomes" id="UP000067448"/>
    </source>
</evidence>
<comment type="caution">
    <text evidence="2">The sequence shown here is derived from an EMBL/GenBank/DDBJ whole genome shotgun (WGS) entry which is preliminary data.</text>
</comment>
<keyword evidence="1" id="KW-1133">Transmembrane helix</keyword>
<organism evidence="2 3">
    <name type="scientific">Streptomyces scabiei</name>
    <dbReference type="NCBI Taxonomy" id="1930"/>
    <lineage>
        <taxon>Bacteria</taxon>
        <taxon>Bacillati</taxon>
        <taxon>Actinomycetota</taxon>
        <taxon>Actinomycetes</taxon>
        <taxon>Kitasatosporales</taxon>
        <taxon>Streptomycetaceae</taxon>
        <taxon>Streptomyces</taxon>
    </lineage>
</organism>
<keyword evidence="1" id="KW-0472">Membrane</keyword>
<accession>A0A100JHV1</accession>